<evidence type="ECO:0000259" key="2">
    <source>
        <dbReference type="SMART" id="SM00849"/>
    </source>
</evidence>
<dbReference type="SMART" id="SM00849">
    <property type="entry name" value="Lactamase_B"/>
    <property type="match status" value="1"/>
</dbReference>
<dbReference type="Gene3D" id="3.60.15.10">
    <property type="entry name" value="Ribonuclease Z/Hydroxyacylglutathione hydrolase-like"/>
    <property type="match status" value="1"/>
</dbReference>
<evidence type="ECO:0000256" key="1">
    <source>
        <dbReference type="ARBA" id="ARBA00022801"/>
    </source>
</evidence>
<keyword evidence="4" id="KW-1185">Reference proteome</keyword>
<dbReference type="SUPFAM" id="SSF56281">
    <property type="entry name" value="Metallo-hydrolase/oxidoreductase"/>
    <property type="match status" value="1"/>
</dbReference>
<evidence type="ECO:0000313" key="3">
    <source>
        <dbReference type="EMBL" id="MEL1250983.1"/>
    </source>
</evidence>
<proteinExistence type="predicted"/>
<dbReference type="Pfam" id="PF12706">
    <property type="entry name" value="Lactamase_B_2"/>
    <property type="match status" value="1"/>
</dbReference>
<dbReference type="Proteomes" id="UP001497045">
    <property type="component" value="Unassembled WGS sequence"/>
</dbReference>
<name>A0ABU9IEY4_9SPHN</name>
<comment type="caution">
    <text evidence="3">The sequence shown here is derived from an EMBL/GenBank/DDBJ whole genome shotgun (WGS) entry which is preliminary data.</text>
</comment>
<dbReference type="InterPro" id="IPR044094">
    <property type="entry name" value="AtsA-like_MBL-fold"/>
</dbReference>
<evidence type="ECO:0000313" key="4">
    <source>
        <dbReference type="Proteomes" id="UP001497045"/>
    </source>
</evidence>
<keyword evidence="1" id="KW-0378">Hydrolase</keyword>
<sequence>MTSDTRSQPANLLRFNGQDYLVDVGDGAAGQSGAAGVQTKALDAIFISHLHFDHTAGLAGILGLRFQTNGTDPLTIYGPPETRQLVDGLLASMEPGATANYGVAGAAPVDHRAGIRVVELRDGDSVEVDGMTVTVRENSHYSFPAGSELAERFQSLSYRFDLPGRSIVYTGDTGPSAAVEELATGADLLVVEMMDIPLTIERLLAANPGMPEPVSRAMQSHLSEHHLSATQVGEMASRADVRSVVVTHFSGWEKSEQGHMQYLQDIALAYDGPFVIADDMDAF</sequence>
<gene>
    <name evidence="3" type="ORF">AAEO60_09890</name>
</gene>
<accession>A0ABU9IEY4</accession>
<dbReference type="PANTHER" id="PTHR46018">
    <property type="entry name" value="ZINC PHOSPHODIESTERASE ELAC PROTEIN 1"/>
    <property type="match status" value="1"/>
</dbReference>
<reference evidence="3 4" key="1">
    <citation type="submission" date="2024-04" db="EMBL/GenBank/DDBJ databases">
        <title>Aurantiacibacter sp. DGU6 16S ribosomal RNA gene Genome sequencing and assembly.</title>
        <authorList>
            <person name="Park S."/>
        </authorList>
    </citation>
    <scope>NUCLEOTIDE SEQUENCE [LARGE SCALE GENOMIC DNA]</scope>
    <source>
        <strain evidence="3 4">DGU6</strain>
    </source>
</reference>
<dbReference type="PANTHER" id="PTHR46018:SF2">
    <property type="entry name" value="ZINC PHOSPHODIESTERASE ELAC PROTEIN 1"/>
    <property type="match status" value="1"/>
</dbReference>
<feature type="domain" description="Metallo-beta-lactamase" evidence="2">
    <location>
        <begin position="7"/>
        <end position="218"/>
    </location>
</feature>
<dbReference type="RefSeq" id="WP_341673496.1">
    <property type="nucleotide sequence ID" value="NZ_JBBYHV010000001.1"/>
</dbReference>
<dbReference type="InterPro" id="IPR036866">
    <property type="entry name" value="RibonucZ/Hydroxyglut_hydro"/>
</dbReference>
<dbReference type="InterPro" id="IPR001279">
    <property type="entry name" value="Metallo-B-lactamas"/>
</dbReference>
<dbReference type="CDD" id="cd07719">
    <property type="entry name" value="arylsulfatase_AtsA-like_MBL-fold"/>
    <property type="match status" value="1"/>
</dbReference>
<organism evidence="3 4">
    <name type="scientific">Aurantiacibacter gilvus</name>
    <dbReference type="NCBI Taxonomy" id="3139141"/>
    <lineage>
        <taxon>Bacteria</taxon>
        <taxon>Pseudomonadati</taxon>
        <taxon>Pseudomonadota</taxon>
        <taxon>Alphaproteobacteria</taxon>
        <taxon>Sphingomonadales</taxon>
        <taxon>Erythrobacteraceae</taxon>
        <taxon>Aurantiacibacter</taxon>
    </lineage>
</organism>
<dbReference type="EMBL" id="JBBYHV010000001">
    <property type="protein sequence ID" value="MEL1250983.1"/>
    <property type="molecule type" value="Genomic_DNA"/>
</dbReference>
<protein>
    <submittedName>
        <fullName evidence="3">MBL fold metallo-hydrolase</fullName>
    </submittedName>
</protein>